<evidence type="ECO:0000256" key="1">
    <source>
        <dbReference type="SAM" id="Coils"/>
    </source>
</evidence>
<gene>
    <name evidence="2" type="ORF">UC7_02671</name>
</gene>
<sequence length="78" mass="8727">MVYGVLLIAVFGLTACENDKKTAISKVEELKSRVKDLESSSSEETQSSKINKDKIFAEEQSELNKIIVSDFLDNNLIM</sequence>
<dbReference type="AlphaFoldDB" id="R3W6Z9"/>
<feature type="coiled-coil region" evidence="1">
    <location>
        <begin position="13"/>
        <end position="47"/>
    </location>
</feature>
<organism evidence="2 3">
    <name type="scientific">Enterococcus caccae ATCC BAA-1240</name>
    <dbReference type="NCBI Taxonomy" id="1158612"/>
    <lineage>
        <taxon>Bacteria</taxon>
        <taxon>Bacillati</taxon>
        <taxon>Bacillota</taxon>
        <taxon>Bacilli</taxon>
        <taxon>Lactobacillales</taxon>
        <taxon>Enterococcaceae</taxon>
        <taxon>Enterococcus</taxon>
    </lineage>
</organism>
<evidence type="ECO:0000313" key="2">
    <source>
        <dbReference type="EMBL" id="EOL43342.1"/>
    </source>
</evidence>
<name>R3W6Z9_9ENTE</name>
<protein>
    <submittedName>
        <fullName evidence="2">Uncharacterized protein</fullName>
    </submittedName>
</protein>
<reference evidence="2 3" key="1">
    <citation type="submission" date="2013-02" db="EMBL/GenBank/DDBJ databases">
        <title>The Genome Sequence of Enterococcus caccae BAA-1240.</title>
        <authorList>
            <consortium name="The Broad Institute Genome Sequencing Platform"/>
            <consortium name="The Broad Institute Genome Sequencing Center for Infectious Disease"/>
            <person name="Earl A.M."/>
            <person name="Gilmore M.S."/>
            <person name="Lebreton F."/>
            <person name="Walker B."/>
            <person name="Young S.K."/>
            <person name="Zeng Q."/>
            <person name="Gargeya S."/>
            <person name="Fitzgerald M."/>
            <person name="Haas B."/>
            <person name="Abouelleil A."/>
            <person name="Alvarado L."/>
            <person name="Arachchi H.M."/>
            <person name="Berlin A.M."/>
            <person name="Chapman S.B."/>
            <person name="Dewar J."/>
            <person name="Goldberg J."/>
            <person name="Griggs A."/>
            <person name="Gujja S."/>
            <person name="Hansen M."/>
            <person name="Howarth C."/>
            <person name="Imamovic A."/>
            <person name="Larimer J."/>
            <person name="McCowan C."/>
            <person name="Murphy C."/>
            <person name="Neiman D."/>
            <person name="Pearson M."/>
            <person name="Priest M."/>
            <person name="Roberts A."/>
            <person name="Saif S."/>
            <person name="Shea T."/>
            <person name="Sisk P."/>
            <person name="Sykes S."/>
            <person name="Wortman J."/>
            <person name="Nusbaum C."/>
            <person name="Birren B."/>
        </authorList>
    </citation>
    <scope>NUCLEOTIDE SEQUENCE [LARGE SCALE GENOMIC DNA]</scope>
    <source>
        <strain evidence="2 3">ATCC BAA-1240</strain>
    </source>
</reference>
<proteinExistence type="predicted"/>
<keyword evidence="1" id="KW-0175">Coiled coil</keyword>
<accession>R3W6Z9</accession>
<comment type="caution">
    <text evidence="2">The sequence shown here is derived from an EMBL/GenBank/DDBJ whole genome shotgun (WGS) entry which is preliminary data.</text>
</comment>
<keyword evidence="3" id="KW-1185">Reference proteome</keyword>
<evidence type="ECO:0000313" key="3">
    <source>
        <dbReference type="Proteomes" id="UP000013840"/>
    </source>
</evidence>
<dbReference type="Proteomes" id="UP000013840">
    <property type="component" value="Unassembled WGS sequence"/>
</dbReference>
<dbReference type="RefSeq" id="WP_010772757.1">
    <property type="nucleotide sequence ID" value="NZ_KB946335.1"/>
</dbReference>
<dbReference type="EMBL" id="AJAU01000022">
    <property type="protein sequence ID" value="EOL43342.1"/>
    <property type="molecule type" value="Genomic_DNA"/>
</dbReference>